<evidence type="ECO:0000256" key="8">
    <source>
        <dbReference type="HAMAP-Rule" id="MF_00952"/>
    </source>
</evidence>
<feature type="site" description="Interaction with DNA" evidence="8">
    <location>
        <position position="139"/>
    </location>
</feature>
<dbReference type="RefSeq" id="WP_243513078.1">
    <property type="nucleotide sequence ID" value="NZ_CP094534.1"/>
</dbReference>
<protein>
    <recommendedName>
        <fullName evidence="8">DNA topoisomerase 1</fullName>
        <ecNumber evidence="8">5.6.2.1</ecNumber>
    </recommendedName>
    <alternativeName>
        <fullName evidence="8">DNA topoisomerase I</fullName>
    </alternativeName>
</protein>
<dbReference type="CDD" id="cd03363">
    <property type="entry name" value="TOPRIM_TopoIA_TopoI"/>
    <property type="match status" value="1"/>
</dbReference>
<dbReference type="Gene3D" id="2.70.20.10">
    <property type="entry name" value="Topoisomerase I, domain 3"/>
    <property type="match status" value="1"/>
</dbReference>
<comment type="similarity">
    <text evidence="2 8">Belongs to the type IA topoisomerase family.</text>
</comment>
<proteinExistence type="inferred from homology"/>
<dbReference type="InterPro" id="IPR023405">
    <property type="entry name" value="Topo_IA_core_domain"/>
</dbReference>
<evidence type="ECO:0000256" key="6">
    <source>
        <dbReference type="ARBA" id="ARBA00023125"/>
    </source>
</evidence>
<dbReference type="PROSITE" id="PS00396">
    <property type="entry name" value="TOPO_IA_1"/>
    <property type="match status" value="1"/>
</dbReference>
<dbReference type="InterPro" id="IPR006171">
    <property type="entry name" value="TOPRIM_dom"/>
</dbReference>
<dbReference type="InterPro" id="IPR003602">
    <property type="entry name" value="Topo_IA_DNA-bd_dom"/>
</dbReference>
<dbReference type="Gene3D" id="1.10.290.10">
    <property type="entry name" value="Topoisomerase I, domain 4"/>
    <property type="match status" value="1"/>
</dbReference>
<evidence type="ECO:0000256" key="1">
    <source>
        <dbReference type="ARBA" id="ARBA00000213"/>
    </source>
</evidence>
<dbReference type="Pfam" id="PF01131">
    <property type="entry name" value="Topoisom_bac"/>
    <property type="match status" value="1"/>
</dbReference>
<keyword evidence="3" id="KW-0479">Metal-binding</keyword>
<dbReference type="EMBL" id="CP094534">
    <property type="protein sequence ID" value="UOE33367.1"/>
    <property type="molecule type" value="Genomic_DNA"/>
</dbReference>
<feature type="region of interest" description="Interaction with DNA" evidence="8">
    <location>
        <begin position="163"/>
        <end position="168"/>
    </location>
</feature>
<dbReference type="PRINTS" id="PR00417">
    <property type="entry name" value="PRTPISMRASEI"/>
</dbReference>
<keyword evidence="13" id="KW-1185">Reference proteome</keyword>
<evidence type="ECO:0000256" key="7">
    <source>
        <dbReference type="ARBA" id="ARBA00023235"/>
    </source>
</evidence>
<dbReference type="InterPro" id="IPR034149">
    <property type="entry name" value="TOPRIM_TopoI"/>
</dbReference>
<feature type="site" description="Interaction with DNA" evidence="8">
    <location>
        <position position="482"/>
    </location>
</feature>
<dbReference type="PANTHER" id="PTHR42785">
    <property type="entry name" value="DNA TOPOISOMERASE, TYPE IA, CORE"/>
    <property type="match status" value="1"/>
</dbReference>
<dbReference type="SMART" id="SM00436">
    <property type="entry name" value="TOP1Bc"/>
    <property type="match status" value="1"/>
</dbReference>
<feature type="domain" description="Toprim" evidence="10">
    <location>
        <begin position="3"/>
        <end position="113"/>
    </location>
</feature>
<keyword evidence="7 8" id="KW-0413">Isomerase</keyword>
<dbReference type="InterPro" id="IPR003601">
    <property type="entry name" value="Topo_IA_2"/>
</dbReference>
<dbReference type="InterPro" id="IPR025589">
    <property type="entry name" value="Toprim_C_rpt"/>
</dbReference>
<feature type="domain" description="Topo IA-type catalytic" evidence="11">
    <location>
        <begin position="129"/>
        <end position="581"/>
    </location>
</feature>
<dbReference type="SMART" id="SM00437">
    <property type="entry name" value="TOP1Ac"/>
    <property type="match status" value="1"/>
</dbReference>
<dbReference type="PROSITE" id="PS50880">
    <property type="entry name" value="TOPRIM"/>
    <property type="match status" value="1"/>
</dbReference>
<feature type="site" description="Interaction with DNA" evidence="8">
    <location>
        <position position="140"/>
    </location>
</feature>
<dbReference type="InterPro" id="IPR000380">
    <property type="entry name" value="Topo_IA"/>
</dbReference>
<evidence type="ECO:0000313" key="12">
    <source>
        <dbReference type="EMBL" id="UOE33367.1"/>
    </source>
</evidence>
<dbReference type="PROSITE" id="PS52039">
    <property type="entry name" value="TOPO_IA_2"/>
    <property type="match status" value="1"/>
</dbReference>
<dbReference type="Proteomes" id="UP000831390">
    <property type="component" value="Chromosome"/>
</dbReference>
<dbReference type="InterPro" id="IPR028612">
    <property type="entry name" value="Topoisom_1_IA"/>
</dbReference>
<accession>A0ABY4B2J4</accession>
<dbReference type="HAMAP" id="MF_00952">
    <property type="entry name" value="Topoisom_1_prok"/>
    <property type="match status" value="1"/>
</dbReference>
<evidence type="ECO:0000259" key="11">
    <source>
        <dbReference type="PROSITE" id="PS52039"/>
    </source>
</evidence>
<dbReference type="GO" id="GO:0003917">
    <property type="term" value="F:DNA topoisomerase type I (single strand cut, ATP-independent) activity"/>
    <property type="evidence" value="ECO:0007669"/>
    <property type="project" value="UniProtKB-EC"/>
</dbReference>
<dbReference type="Pfam" id="PF13368">
    <property type="entry name" value="Toprim_C_rpt"/>
    <property type="match status" value="3"/>
</dbReference>
<gene>
    <name evidence="8 12" type="primary">topA</name>
    <name evidence="12" type="ORF">MTP16_19850</name>
</gene>
<evidence type="ECO:0000256" key="3">
    <source>
        <dbReference type="ARBA" id="ARBA00022723"/>
    </source>
</evidence>
<dbReference type="EC" id="5.6.2.1" evidence="8"/>
<evidence type="ECO:0000256" key="5">
    <source>
        <dbReference type="ARBA" id="ARBA00023029"/>
    </source>
</evidence>
<feature type="compositionally biased region" description="Basic residues" evidence="9">
    <location>
        <begin position="827"/>
        <end position="836"/>
    </location>
</feature>
<name>A0ABY4B2J4_9BACT</name>
<dbReference type="NCBIfam" id="TIGR01051">
    <property type="entry name" value="topA_bact"/>
    <property type="match status" value="1"/>
</dbReference>
<dbReference type="InterPro" id="IPR013824">
    <property type="entry name" value="Topo_IA_cen_sub1"/>
</dbReference>
<comment type="subunit">
    <text evidence="8">Monomer.</text>
</comment>
<dbReference type="SUPFAM" id="SSF56712">
    <property type="entry name" value="Prokaryotic type I DNA topoisomerase"/>
    <property type="match status" value="1"/>
</dbReference>
<dbReference type="InterPro" id="IPR023406">
    <property type="entry name" value="Topo_IA_AS"/>
</dbReference>
<dbReference type="SMART" id="SM00493">
    <property type="entry name" value="TOPRIM"/>
    <property type="match status" value="1"/>
</dbReference>
<dbReference type="Gene3D" id="1.10.460.10">
    <property type="entry name" value="Topoisomerase I, domain 2"/>
    <property type="match status" value="1"/>
</dbReference>
<evidence type="ECO:0000313" key="13">
    <source>
        <dbReference type="Proteomes" id="UP000831390"/>
    </source>
</evidence>
<organism evidence="12 13">
    <name type="scientific">Hymenobacter monticola</name>
    <dbReference type="NCBI Taxonomy" id="1705399"/>
    <lineage>
        <taxon>Bacteria</taxon>
        <taxon>Pseudomonadati</taxon>
        <taxon>Bacteroidota</taxon>
        <taxon>Cytophagia</taxon>
        <taxon>Cytophagales</taxon>
        <taxon>Hymenobacteraceae</taxon>
        <taxon>Hymenobacter</taxon>
    </lineage>
</organism>
<dbReference type="Pfam" id="PF01751">
    <property type="entry name" value="Toprim"/>
    <property type="match status" value="1"/>
</dbReference>
<dbReference type="InterPro" id="IPR005733">
    <property type="entry name" value="TopoI_bac-type"/>
</dbReference>
<evidence type="ECO:0000256" key="4">
    <source>
        <dbReference type="ARBA" id="ARBA00022842"/>
    </source>
</evidence>
<feature type="site" description="Interaction with DNA" evidence="8">
    <location>
        <position position="33"/>
    </location>
</feature>
<keyword evidence="4" id="KW-0460">Magnesium</keyword>
<feature type="site" description="Interaction with DNA" evidence="8">
    <location>
        <position position="155"/>
    </location>
</feature>
<dbReference type="CDD" id="cd00186">
    <property type="entry name" value="TOP1Ac"/>
    <property type="match status" value="1"/>
</dbReference>
<dbReference type="Gene3D" id="3.40.50.140">
    <property type="match status" value="1"/>
</dbReference>
<dbReference type="PANTHER" id="PTHR42785:SF1">
    <property type="entry name" value="DNA TOPOISOMERASE"/>
    <property type="match status" value="1"/>
</dbReference>
<feature type="site" description="Interaction with DNA" evidence="8">
    <location>
        <position position="143"/>
    </location>
</feature>
<feature type="region of interest" description="Disordered" evidence="9">
    <location>
        <begin position="405"/>
        <end position="429"/>
    </location>
</feature>
<evidence type="ECO:0000256" key="2">
    <source>
        <dbReference type="ARBA" id="ARBA00009446"/>
    </source>
</evidence>
<dbReference type="InterPro" id="IPR013825">
    <property type="entry name" value="Topo_IA_cen_sub2"/>
</dbReference>
<keyword evidence="6 8" id="KW-0238">DNA-binding</keyword>
<feature type="compositionally biased region" description="Acidic residues" evidence="9">
    <location>
        <begin position="406"/>
        <end position="415"/>
    </location>
</feature>
<comment type="function">
    <text evidence="8">Releases the supercoiling and torsional tension of DNA, which is introduced during the DNA replication and transcription, by transiently cleaving and rejoining one strand of the DNA duplex. Introduces a single-strand break via transesterification at a target site in duplex DNA. The scissile phosphodiester is attacked by the catalytic tyrosine of the enzyme, resulting in the formation of a DNA-(5'-phosphotyrosyl)-enzyme intermediate and the expulsion of a 3'-OH DNA strand. The free DNA strand then undergoes passage around the unbroken strand, thus removing DNA supercoils. Finally, in the religation step, the DNA 3'-OH attacks the covalent intermediate to expel the active-site tyrosine and restore the DNA phosphodiester backbone.</text>
</comment>
<feature type="compositionally biased region" description="Low complexity" evidence="9">
    <location>
        <begin position="814"/>
        <end position="826"/>
    </location>
</feature>
<comment type="catalytic activity">
    <reaction evidence="1 8">
        <text>ATP-independent breakage of single-stranded DNA, followed by passage and rejoining.</text>
        <dbReference type="EC" id="5.6.2.1"/>
    </reaction>
</comment>
<comment type="caution">
    <text evidence="8">Lacks conserved residue(s) required for the propagation of feature annotation.</text>
</comment>
<reference evidence="12 13" key="1">
    <citation type="submission" date="2022-03" db="EMBL/GenBank/DDBJ databases">
        <title>Hymenobactersp. isolated from the air.</title>
        <authorList>
            <person name="Won M."/>
            <person name="Kwon S.-W."/>
        </authorList>
    </citation>
    <scope>NUCLEOTIDE SEQUENCE [LARGE SCALE GENOMIC DNA]</scope>
    <source>
        <strain evidence="12 13">KACC 22596</strain>
    </source>
</reference>
<feature type="compositionally biased region" description="Basic and acidic residues" evidence="9">
    <location>
        <begin position="784"/>
        <end position="795"/>
    </location>
</feature>
<dbReference type="InterPro" id="IPR013826">
    <property type="entry name" value="Topo_IA_cen_sub3"/>
</dbReference>
<feature type="region of interest" description="Disordered" evidence="9">
    <location>
        <begin position="767"/>
        <end position="836"/>
    </location>
</feature>
<evidence type="ECO:0000256" key="9">
    <source>
        <dbReference type="SAM" id="MobiDB-lite"/>
    </source>
</evidence>
<dbReference type="InterPro" id="IPR013497">
    <property type="entry name" value="Topo_IA_cen"/>
</dbReference>
<feature type="site" description="Interaction with DNA" evidence="8">
    <location>
        <position position="286"/>
    </location>
</feature>
<keyword evidence="5 8" id="KW-0799">Topoisomerase</keyword>
<sequence length="836" mass="91578">MVKNLVIVESPAKAKTIEGYLGQDFVVRSSYGHVRDLPKDNNAIDIANGFKPTYVVSADKRELIAQLKKLSKEAEMVWLASDDDREGEAISWHLAETLNLTAAKTKRIVFREITKNAILGAIANPREVNQDLVNAQQARRVLDRLVGFELSPVLWKKVKPGLSAGRVQSVAVRLVVEREREVASFLSASAYRVVARFDAGRGAVLEAELPTRFKTREDAEAFLGRCVGATYQIESLDKKPGKRSPAAPFTTSTLQQEASRKLGYSVAQTMSVAQKLYEAGKISYMRTDSVNLSQEAQAGAQAAITAAYGAEYHQQRNFKTKSASAQEAHEAIRPTDFGAVKAGSDASEQRLYDLIRKRAMASQMAEAVIERTTAVIGISTQPGTTFTASGEVITFEGFLKVYAESKDDEDEEDGKDGESSFSRGLPPLNVGQVLPLQRLSATERFSSPPPRYTEASLVKKLEEMGIGRPSTYAPTISTVQKRGYVEKDTREGKERKFNVLTLEGNEVKTEVKTENYGAEKAKLFPTDTAMVVNDFLVAHFPTVIDYQFTAKVEDEFDQIANGHENWTQMLTGFYDKFHATVEAGQDIERSTVSGARELGVHPETGEKISARLGKYGPYVALGDTTDPNVKPAYANLRKGQFIESITLEDALELFKLPRIVGQFEDKDMTANLGRFGPYVRHDGKFYSLTKEQDPHTINAEEAVALIEGKRKADAERLIKSFPENPDIQVLNGRFGPYIVAGKKNVKIPKGEEPTELTLERCIELADATPDKPAKGGRFGKKAAPAKEEKDADAPAKKAAKAATAKKPAAKKATTKAAAAKKPATKTAAKKPAAKAK</sequence>
<evidence type="ECO:0000259" key="10">
    <source>
        <dbReference type="PROSITE" id="PS50880"/>
    </source>
</evidence>
<feature type="active site" description="O-(5'-phospho-DNA)-tyrosine intermediate" evidence="8">
    <location>
        <position position="284"/>
    </location>
</feature>